<dbReference type="EMBL" id="KZ293469">
    <property type="protein sequence ID" value="PBK62120.1"/>
    <property type="molecule type" value="Genomic_DNA"/>
</dbReference>
<accession>A0A2H3AX72</accession>
<protein>
    <submittedName>
        <fullName evidence="1">Uncharacterized protein</fullName>
    </submittedName>
</protein>
<dbReference type="Proteomes" id="UP000218334">
    <property type="component" value="Unassembled WGS sequence"/>
</dbReference>
<sequence length="72" mass="8179">MCHPCSARKLHRMSDQTVILSSSFIVKTYRLCPMSIICVVTILATTDSRKNIHGVKQRLRSLNRFVCVFIPG</sequence>
<proteinExistence type="predicted"/>
<dbReference type="AlphaFoldDB" id="A0A2H3AX72"/>
<name>A0A2H3AX72_9AGAR</name>
<reference evidence="2" key="1">
    <citation type="journal article" date="2017" name="Nat. Ecol. Evol.">
        <title>Genome expansion and lineage-specific genetic innovations in the forest pathogenic fungi Armillaria.</title>
        <authorList>
            <person name="Sipos G."/>
            <person name="Prasanna A.N."/>
            <person name="Walter M.C."/>
            <person name="O'Connor E."/>
            <person name="Balint B."/>
            <person name="Krizsan K."/>
            <person name="Kiss B."/>
            <person name="Hess J."/>
            <person name="Varga T."/>
            <person name="Slot J."/>
            <person name="Riley R."/>
            <person name="Boka B."/>
            <person name="Rigling D."/>
            <person name="Barry K."/>
            <person name="Lee J."/>
            <person name="Mihaltcheva S."/>
            <person name="LaButti K."/>
            <person name="Lipzen A."/>
            <person name="Waldron R."/>
            <person name="Moloney N.M."/>
            <person name="Sperisen C."/>
            <person name="Kredics L."/>
            <person name="Vagvoelgyi C."/>
            <person name="Patrignani A."/>
            <person name="Fitzpatrick D."/>
            <person name="Nagy I."/>
            <person name="Doyle S."/>
            <person name="Anderson J.B."/>
            <person name="Grigoriev I.V."/>
            <person name="Gueldener U."/>
            <person name="Muensterkoetter M."/>
            <person name="Nagy L.G."/>
        </authorList>
    </citation>
    <scope>NUCLEOTIDE SEQUENCE [LARGE SCALE GENOMIC DNA]</scope>
    <source>
        <strain evidence="2">28-4</strain>
    </source>
</reference>
<keyword evidence="2" id="KW-1185">Reference proteome</keyword>
<organism evidence="1 2">
    <name type="scientific">Armillaria solidipes</name>
    <dbReference type="NCBI Taxonomy" id="1076256"/>
    <lineage>
        <taxon>Eukaryota</taxon>
        <taxon>Fungi</taxon>
        <taxon>Dikarya</taxon>
        <taxon>Basidiomycota</taxon>
        <taxon>Agaricomycotina</taxon>
        <taxon>Agaricomycetes</taxon>
        <taxon>Agaricomycetidae</taxon>
        <taxon>Agaricales</taxon>
        <taxon>Marasmiineae</taxon>
        <taxon>Physalacriaceae</taxon>
        <taxon>Armillaria</taxon>
    </lineage>
</organism>
<gene>
    <name evidence="1" type="ORF">ARMSODRAFT_611358</name>
</gene>
<evidence type="ECO:0000313" key="1">
    <source>
        <dbReference type="EMBL" id="PBK62120.1"/>
    </source>
</evidence>
<evidence type="ECO:0000313" key="2">
    <source>
        <dbReference type="Proteomes" id="UP000218334"/>
    </source>
</evidence>